<protein>
    <recommendedName>
        <fullName evidence="4">Derlin</fullName>
    </recommendedName>
</protein>
<evidence type="ECO:0008006" key="4">
    <source>
        <dbReference type="Google" id="ProtNLM"/>
    </source>
</evidence>
<feature type="transmembrane region" description="Helical" evidence="1">
    <location>
        <begin position="87"/>
        <end position="105"/>
    </location>
</feature>
<dbReference type="Proteomes" id="UP001642484">
    <property type="component" value="Unassembled WGS sequence"/>
</dbReference>
<evidence type="ECO:0000313" key="2">
    <source>
        <dbReference type="EMBL" id="CAK9028049.1"/>
    </source>
</evidence>
<organism evidence="2 3">
    <name type="scientific">Durusdinium trenchii</name>
    <dbReference type="NCBI Taxonomy" id="1381693"/>
    <lineage>
        <taxon>Eukaryota</taxon>
        <taxon>Sar</taxon>
        <taxon>Alveolata</taxon>
        <taxon>Dinophyceae</taxon>
        <taxon>Suessiales</taxon>
        <taxon>Symbiodiniaceae</taxon>
        <taxon>Durusdinium</taxon>
    </lineage>
</organism>
<accession>A0ABP0KMI1</accession>
<comment type="caution">
    <text evidence="2">The sequence shown here is derived from an EMBL/GenBank/DDBJ whole genome shotgun (WGS) entry which is preliminary data.</text>
</comment>
<keyword evidence="1" id="KW-1133">Transmembrane helix</keyword>
<evidence type="ECO:0000313" key="3">
    <source>
        <dbReference type="Proteomes" id="UP001642484"/>
    </source>
</evidence>
<feature type="transmembrane region" description="Helical" evidence="1">
    <location>
        <begin position="139"/>
        <end position="156"/>
    </location>
</feature>
<evidence type="ECO:0000256" key="1">
    <source>
        <dbReference type="SAM" id="Phobius"/>
    </source>
</evidence>
<keyword evidence="1" id="KW-0812">Transmembrane</keyword>
<reference evidence="2 3" key="1">
    <citation type="submission" date="2024-02" db="EMBL/GenBank/DDBJ databases">
        <authorList>
            <person name="Chen Y."/>
            <person name="Shah S."/>
            <person name="Dougan E. K."/>
            <person name="Thang M."/>
            <person name="Chan C."/>
        </authorList>
    </citation>
    <scope>NUCLEOTIDE SEQUENCE [LARGE SCALE GENOMIC DNA]</scope>
</reference>
<feature type="transmembrane region" description="Helical" evidence="1">
    <location>
        <begin position="47"/>
        <end position="67"/>
    </location>
</feature>
<sequence length="221" mass="24318">MVRPCWAAVAQLWGVGAWLYIFVDCILMELGRSLEPFRRQDLTTGQWLGFAAIGLGLLLVEGIRAFQMSFSPLLIRRAKELQGDSPVWELLLAPFFVAGLVSATPRRLCKSWLLVAVLIPGLALTVPMMPYPWRQATDFGVVLGLGWGTGSVLYFAGRGLAGQWPEAQTEIPTVPALTRTPPVRSSKDLHPFVAMASTLIDEGEVKVCFHRGTKRKQKAAV</sequence>
<proteinExistence type="predicted"/>
<keyword evidence="3" id="KW-1185">Reference proteome</keyword>
<gene>
    <name evidence="2" type="ORF">CCMP2556_LOCUS16969</name>
</gene>
<keyword evidence="1" id="KW-0472">Membrane</keyword>
<name>A0ABP0KMI1_9DINO</name>
<dbReference type="EMBL" id="CAXAMN010009224">
    <property type="protein sequence ID" value="CAK9028049.1"/>
    <property type="molecule type" value="Genomic_DNA"/>
</dbReference>
<feature type="transmembrane region" description="Helical" evidence="1">
    <location>
        <begin position="112"/>
        <end position="133"/>
    </location>
</feature>
<feature type="transmembrane region" description="Helical" evidence="1">
    <location>
        <begin position="6"/>
        <end position="27"/>
    </location>
</feature>